<comment type="caution">
    <text evidence="2">The sequence shown here is derived from an EMBL/GenBank/DDBJ whole genome shotgun (WGS) entry which is preliminary data.</text>
</comment>
<sequence>MKEIEDYVSTLKNYLSYYEEKGYLWGNLIVIDEGKIVVEKRHGLSSVEFTIKNNSKTRFQIGSLTKAFTAMLMFILYQEKKVDIHESINQYIKDFPNSKRITIYHCLTCSSGIPNFTSFDNFWEETMRMNWTLTEMIDSFKNKERAFEPGAQFSYSSSDYLVLTKIIEAVTQISYGEALKKYILEPLGMNDTGCLNERDIVENLADSYSYWGTEIQAAKTDRSFPLGAYGIFSTTRDLAIWLQAIKENKLISENFKKQMLQPFQETYACGWDISEILGFTCYQHFGDIDGFVSSVKHLEKDNFTVIFLSNLEVIPVTEITAQIAKIRLGKEFTHPIELDVQLDRKSMEGITGEYVNNTKKIFFEIKMERERLYLYIAKKYEIMYKFQLHLEKTQEGEIYLQTDRVDERITFWSKQDLLRGNCIYKDYSGEKFECQKLK</sequence>
<proteinExistence type="predicted"/>
<protein>
    <recommendedName>
        <fullName evidence="1">Beta-lactamase-related domain-containing protein</fullName>
    </recommendedName>
</protein>
<dbReference type="PANTHER" id="PTHR46825">
    <property type="entry name" value="D-ALANYL-D-ALANINE-CARBOXYPEPTIDASE/ENDOPEPTIDASE AMPH"/>
    <property type="match status" value="1"/>
</dbReference>
<dbReference type="InterPro" id="IPR012338">
    <property type="entry name" value="Beta-lactam/transpept-like"/>
</dbReference>
<accession>A0A1E5KSP9</accession>
<dbReference type="Proteomes" id="UP000095256">
    <property type="component" value="Unassembled WGS sequence"/>
</dbReference>
<feature type="domain" description="Beta-lactamase-related" evidence="1">
    <location>
        <begin position="28"/>
        <end position="312"/>
    </location>
</feature>
<keyword evidence="3" id="KW-1185">Reference proteome</keyword>
<dbReference type="EMBL" id="MIEK01000078">
    <property type="protein sequence ID" value="OEH80890.1"/>
    <property type="molecule type" value="Genomic_DNA"/>
</dbReference>
<organism evidence="2 3">
    <name type="scientific">Enterococcus rivorum</name>
    <dbReference type="NCBI Taxonomy" id="762845"/>
    <lineage>
        <taxon>Bacteria</taxon>
        <taxon>Bacillati</taxon>
        <taxon>Bacillota</taxon>
        <taxon>Bacilli</taxon>
        <taxon>Lactobacillales</taxon>
        <taxon>Enterococcaceae</taxon>
        <taxon>Enterococcus</taxon>
    </lineage>
</organism>
<dbReference type="Pfam" id="PF00144">
    <property type="entry name" value="Beta-lactamase"/>
    <property type="match status" value="1"/>
</dbReference>
<dbReference type="STRING" id="762845.BCR26_06570"/>
<reference evidence="2 3" key="1">
    <citation type="submission" date="2016-09" db="EMBL/GenBank/DDBJ databases">
        <authorList>
            <person name="Capua I."/>
            <person name="De Benedictis P."/>
            <person name="Joannis T."/>
            <person name="Lombin L.H."/>
            <person name="Cattoli G."/>
        </authorList>
    </citation>
    <scope>NUCLEOTIDE SEQUENCE [LARGE SCALE GENOMIC DNA]</scope>
    <source>
        <strain evidence="2 3">LMG 25899</strain>
    </source>
</reference>
<dbReference type="PANTHER" id="PTHR46825:SF9">
    <property type="entry name" value="BETA-LACTAMASE-RELATED DOMAIN-CONTAINING PROTEIN"/>
    <property type="match status" value="1"/>
</dbReference>
<dbReference type="Gene3D" id="3.40.710.10">
    <property type="entry name" value="DD-peptidase/beta-lactamase superfamily"/>
    <property type="match status" value="1"/>
</dbReference>
<dbReference type="AlphaFoldDB" id="A0A1E5KSP9"/>
<gene>
    <name evidence="2" type="ORF">BCR26_06570</name>
</gene>
<dbReference type="RefSeq" id="WP_069700177.1">
    <property type="nucleotide sequence ID" value="NZ_JAGGMA010000006.1"/>
</dbReference>
<dbReference type="SUPFAM" id="SSF56601">
    <property type="entry name" value="beta-lactamase/transpeptidase-like"/>
    <property type="match status" value="1"/>
</dbReference>
<dbReference type="InterPro" id="IPR050491">
    <property type="entry name" value="AmpC-like"/>
</dbReference>
<evidence type="ECO:0000259" key="1">
    <source>
        <dbReference type="Pfam" id="PF00144"/>
    </source>
</evidence>
<dbReference type="InterPro" id="IPR001466">
    <property type="entry name" value="Beta-lactam-related"/>
</dbReference>
<evidence type="ECO:0000313" key="3">
    <source>
        <dbReference type="Proteomes" id="UP000095256"/>
    </source>
</evidence>
<name>A0A1E5KSP9_9ENTE</name>
<evidence type="ECO:0000313" key="2">
    <source>
        <dbReference type="EMBL" id="OEH80890.1"/>
    </source>
</evidence>